<feature type="region of interest" description="Disordered" evidence="1">
    <location>
        <begin position="373"/>
        <end position="393"/>
    </location>
</feature>
<organism evidence="3 4">
    <name type="scientific">candidate division MSBL1 archaeon SCGC-AAA382C18</name>
    <dbReference type="NCBI Taxonomy" id="1698281"/>
    <lineage>
        <taxon>Archaea</taxon>
        <taxon>Methanobacteriati</taxon>
        <taxon>Methanobacteriota</taxon>
        <taxon>candidate division MSBL1</taxon>
    </lineage>
</organism>
<reference evidence="3 4" key="1">
    <citation type="journal article" date="2016" name="Sci. Rep.">
        <title>Metabolic traits of an uncultured archaeal lineage -MSBL1- from brine pools of the Red Sea.</title>
        <authorList>
            <person name="Mwirichia R."/>
            <person name="Alam I."/>
            <person name="Rashid M."/>
            <person name="Vinu M."/>
            <person name="Ba-Alawi W."/>
            <person name="Anthony Kamau A."/>
            <person name="Kamanda Ngugi D."/>
            <person name="Goker M."/>
            <person name="Klenk H.P."/>
            <person name="Bajic V."/>
            <person name="Stingl U."/>
        </authorList>
    </citation>
    <scope>NUCLEOTIDE SEQUENCE [LARGE SCALE GENOMIC DNA]</scope>
    <source>
        <strain evidence="3">SCGC-AAA382C18</strain>
    </source>
</reference>
<sequence length="393" mass="44357">MRKINSDIYWVGINDRKTDLFEGFWPLPQGVSYNSYLIDDEDLVLVDGVKSDFEDKHLENIEEITDPSDIDYIIVHHMEPDHSGDLSTLRRLAPKAEIVCTEKATGFLDSFYGITDNIRTVEHGDKLDIGDRTLRFFETPFVHWPETMMSYEPADQILFSGDAFGGFGALEGGIFDDELKLDFYTDEVLRYFSNIVGMYSSAVQAALGKLQDVEVEMVAPTHGPVWRSEPETIINLYDKWSSMKGEDGITLVYGSMYGNTAEMMGAIAEGVRSCNCTNFKILDASRTSLSFLLMEAWRRQGIIIGSPTYDARIFPPVDNFLKLVERKKLKERVAGVFGSYGWSGGAVDRLQSTVQNLDWELVEPVAEFQGKPTEEELEKGRKLGEKVAKKIID</sequence>
<dbReference type="InterPro" id="IPR045761">
    <property type="entry name" value="ODP_dom"/>
</dbReference>
<dbReference type="SUPFAM" id="SSF52218">
    <property type="entry name" value="Flavoproteins"/>
    <property type="match status" value="1"/>
</dbReference>
<dbReference type="GO" id="GO:0046872">
    <property type="term" value="F:metal ion binding"/>
    <property type="evidence" value="ECO:0007669"/>
    <property type="project" value="InterPro"/>
</dbReference>
<accession>A0A133VJ68</accession>
<dbReference type="PROSITE" id="PS50902">
    <property type="entry name" value="FLAVODOXIN_LIKE"/>
    <property type="match status" value="1"/>
</dbReference>
<dbReference type="SMART" id="SM00849">
    <property type="entry name" value="Lactamase_B"/>
    <property type="match status" value="1"/>
</dbReference>
<dbReference type="InterPro" id="IPR029039">
    <property type="entry name" value="Flavoprotein-like_sf"/>
</dbReference>
<dbReference type="Gene3D" id="3.40.50.360">
    <property type="match status" value="1"/>
</dbReference>
<dbReference type="SUPFAM" id="SSF56281">
    <property type="entry name" value="Metallo-hydrolase/oxidoreductase"/>
    <property type="match status" value="1"/>
</dbReference>
<dbReference type="PATRIC" id="fig|1698281.3.peg.387"/>
<keyword evidence="4" id="KW-1185">Reference proteome</keyword>
<proteinExistence type="predicted"/>
<dbReference type="CDD" id="cd07709">
    <property type="entry name" value="flavodiiron_proteins_MBL-fold"/>
    <property type="match status" value="1"/>
</dbReference>
<protein>
    <recommendedName>
        <fullName evidence="2">Flavodoxin-like domain-containing protein</fullName>
    </recommendedName>
</protein>
<dbReference type="InterPro" id="IPR016440">
    <property type="entry name" value="Rubredoxin-O_OxRdtase"/>
</dbReference>
<gene>
    <name evidence="3" type="ORF">AKJ52_02170</name>
</gene>
<evidence type="ECO:0000259" key="2">
    <source>
        <dbReference type="PROSITE" id="PS50902"/>
    </source>
</evidence>
<evidence type="ECO:0000313" key="4">
    <source>
        <dbReference type="Proteomes" id="UP000070404"/>
    </source>
</evidence>
<dbReference type="InterPro" id="IPR036866">
    <property type="entry name" value="RibonucZ/Hydroxyglut_hydro"/>
</dbReference>
<dbReference type="Pfam" id="PF00258">
    <property type="entry name" value="Flavodoxin_1"/>
    <property type="match status" value="1"/>
</dbReference>
<dbReference type="EMBL" id="LHYF01000037">
    <property type="protein sequence ID" value="KXB06488.1"/>
    <property type="molecule type" value="Genomic_DNA"/>
</dbReference>
<comment type="caution">
    <text evidence="3">The sequence shown here is derived from an EMBL/GenBank/DDBJ whole genome shotgun (WGS) entry which is preliminary data.</text>
</comment>
<dbReference type="GO" id="GO:0009055">
    <property type="term" value="F:electron transfer activity"/>
    <property type="evidence" value="ECO:0007669"/>
    <property type="project" value="InterPro"/>
</dbReference>
<dbReference type="InterPro" id="IPR001279">
    <property type="entry name" value="Metallo-B-lactamas"/>
</dbReference>
<name>A0A133VJ68_9EURY</name>
<evidence type="ECO:0000313" key="3">
    <source>
        <dbReference type="EMBL" id="KXB06488.1"/>
    </source>
</evidence>
<dbReference type="Gene3D" id="3.60.15.10">
    <property type="entry name" value="Ribonuclease Z/Hydroxyacylglutathione hydrolase-like"/>
    <property type="match status" value="1"/>
</dbReference>
<feature type="domain" description="Flavodoxin-like" evidence="2">
    <location>
        <begin position="249"/>
        <end position="388"/>
    </location>
</feature>
<dbReference type="Proteomes" id="UP000070404">
    <property type="component" value="Unassembled WGS sequence"/>
</dbReference>
<dbReference type="PANTHER" id="PTHR43717">
    <property type="entry name" value="ANAEROBIC NITRIC OXIDE REDUCTASE FLAVORUBREDOXIN"/>
    <property type="match status" value="1"/>
</dbReference>
<evidence type="ECO:0000256" key="1">
    <source>
        <dbReference type="SAM" id="MobiDB-lite"/>
    </source>
</evidence>
<dbReference type="Pfam" id="PF19583">
    <property type="entry name" value="ODP"/>
    <property type="match status" value="1"/>
</dbReference>
<dbReference type="PANTHER" id="PTHR43717:SF1">
    <property type="entry name" value="ANAEROBIC NITRIC OXIDE REDUCTASE FLAVORUBREDOXIN"/>
    <property type="match status" value="1"/>
</dbReference>
<dbReference type="InterPro" id="IPR008254">
    <property type="entry name" value="Flavodoxin/NO_synth"/>
</dbReference>
<dbReference type="GO" id="GO:0016491">
    <property type="term" value="F:oxidoreductase activity"/>
    <property type="evidence" value="ECO:0007669"/>
    <property type="project" value="InterPro"/>
</dbReference>
<dbReference type="AlphaFoldDB" id="A0A133VJ68"/>
<dbReference type="GO" id="GO:0010181">
    <property type="term" value="F:FMN binding"/>
    <property type="evidence" value="ECO:0007669"/>
    <property type="project" value="InterPro"/>
</dbReference>
<dbReference type="PIRSF" id="PIRSF005243">
    <property type="entry name" value="ROO"/>
    <property type="match status" value="1"/>
</dbReference>